<feature type="domain" description="Glycosyltransferase 2-like" evidence="1">
    <location>
        <begin position="36"/>
        <end position="134"/>
    </location>
</feature>
<evidence type="ECO:0000313" key="3">
    <source>
        <dbReference type="Proteomes" id="UP000636579"/>
    </source>
</evidence>
<dbReference type="PANTHER" id="PTHR43685:SF2">
    <property type="entry name" value="GLYCOSYLTRANSFERASE 2-LIKE DOMAIN-CONTAINING PROTEIN"/>
    <property type="match status" value="1"/>
</dbReference>
<organism evidence="2 3">
    <name type="scientific">Nesterenkonia halotolerans</name>
    <dbReference type="NCBI Taxonomy" id="225325"/>
    <lineage>
        <taxon>Bacteria</taxon>
        <taxon>Bacillati</taxon>
        <taxon>Actinomycetota</taxon>
        <taxon>Actinomycetes</taxon>
        <taxon>Micrococcales</taxon>
        <taxon>Micrococcaceae</taxon>
        <taxon>Nesterenkonia</taxon>
    </lineage>
</organism>
<name>A0ABR9J378_9MICC</name>
<dbReference type="RefSeq" id="WP_192590347.1">
    <property type="nucleotide sequence ID" value="NZ_JADBEE010000001.1"/>
</dbReference>
<evidence type="ECO:0000259" key="1">
    <source>
        <dbReference type="Pfam" id="PF00535"/>
    </source>
</evidence>
<dbReference type="InterPro" id="IPR001173">
    <property type="entry name" value="Glyco_trans_2-like"/>
</dbReference>
<evidence type="ECO:0000313" key="2">
    <source>
        <dbReference type="EMBL" id="MBE1513458.1"/>
    </source>
</evidence>
<dbReference type="InterPro" id="IPR029044">
    <property type="entry name" value="Nucleotide-diphossugar_trans"/>
</dbReference>
<accession>A0ABR9J378</accession>
<dbReference type="CDD" id="cd00761">
    <property type="entry name" value="Glyco_tranf_GTA_type"/>
    <property type="match status" value="1"/>
</dbReference>
<protein>
    <submittedName>
        <fullName evidence="2">Glycosyltransferase involved in cell wall biosynthesis</fullName>
    </submittedName>
</protein>
<keyword evidence="3" id="KW-1185">Reference proteome</keyword>
<dbReference type="SUPFAM" id="SSF53448">
    <property type="entry name" value="Nucleotide-diphospho-sugar transferases"/>
    <property type="match status" value="1"/>
</dbReference>
<reference evidence="2 3" key="1">
    <citation type="submission" date="2020-10" db="EMBL/GenBank/DDBJ databases">
        <title>Sequencing the genomes of 1000 actinobacteria strains.</title>
        <authorList>
            <person name="Klenk H.-P."/>
        </authorList>
    </citation>
    <scope>NUCLEOTIDE SEQUENCE [LARGE SCALE GENOMIC DNA]</scope>
    <source>
        <strain evidence="2 3">DSM 15474</strain>
    </source>
</reference>
<dbReference type="PANTHER" id="PTHR43685">
    <property type="entry name" value="GLYCOSYLTRANSFERASE"/>
    <property type="match status" value="1"/>
</dbReference>
<comment type="caution">
    <text evidence="2">The sequence shown here is derived from an EMBL/GenBank/DDBJ whole genome shotgun (WGS) entry which is preliminary data.</text>
</comment>
<sequence length="320" mass="35185">MTAAPLPLMSSAADAPTLDYRALHRRSPRRRDTLTAVIPTVGRITLKRAVRSVLRQTVPVTALVVLDRPEREAQVQRLLMGLPHVLVLTSGGLGAAAARNLGVQTAETTHVAFLDDDDEWVAEKSALQLAHAAKDTLLSSRSLLVGSSSRVVPEQLYRQSDLAATGVIDYVLDRSTLRLRRNFIQASSLMCHREVALTVPWDEELTRQEDWDWVRRMDASGQRLRMLPEVLVRVHQGSQGSLSRTPDWRASAEWVNSLGSQVSDQARADFLTSVVARDAFASRAWFAGARHLTRGLKARAHPAAVVVGLSGVMRAVNRGT</sequence>
<dbReference type="Gene3D" id="3.90.550.10">
    <property type="entry name" value="Spore Coat Polysaccharide Biosynthesis Protein SpsA, Chain A"/>
    <property type="match status" value="1"/>
</dbReference>
<dbReference type="InterPro" id="IPR050834">
    <property type="entry name" value="Glycosyltransf_2"/>
</dbReference>
<dbReference type="EMBL" id="JADBEE010000001">
    <property type="protein sequence ID" value="MBE1513458.1"/>
    <property type="molecule type" value="Genomic_DNA"/>
</dbReference>
<proteinExistence type="predicted"/>
<dbReference type="Pfam" id="PF00535">
    <property type="entry name" value="Glycos_transf_2"/>
    <property type="match status" value="1"/>
</dbReference>
<gene>
    <name evidence="2" type="ORF">H4W26_000213</name>
</gene>
<dbReference type="Proteomes" id="UP000636579">
    <property type="component" value="Unassembled WGS sequence"/>
</dbReference>